<accession>A0ACC6QF37</accession>
<evidence type="ECO:0000313" key="2">
    <source>
        <dbReference type="Proteomes" id="UP001375539"/>
    </source>
</evidence>
<reference evidence="1" key="1">
    <citation type="submission" date="2024-03" db="EMBL/GenBank/DDBJ databases">
        <title>Novel Streptomyces species of biotechnological and ecological value are a feature of Machair soil.</title>
        <authorList>
            <person name="Prole J.R."/>
            <person name="Goodfellow M."/>
            <person name="Allenby N."/>
            <person name="Ward A.C."/>
        </authorList>
    </citation>
    <scope>NUCLEOTIDE SEQUENCE</scope>
    <source>
        <strain evidence="1">MS1.AVA.4</strain>
    </source>
</reference>
<comment type="caution">
    <text evidence="1">The sequence shown here is derived from an EMBL/GenBank/DDBJ whole genome shotgun (WGS) entry which is preliminary data.</text>
</comment>
<sequence length="579" mass="60271">MTDHSSSAGGVGHGRPSEQPAQFGPVEQAAWQQAQAQQHGQHPQQHGQQAQQHGQAAQAQHPQQTRSPYGYPAAAAPSPQPQPQQPTDAARAQVAAAWVRRAPQAAVPPSQAAVPTLPPRADQPPAESKKDKRERAKAERKAAYERRKAERGERGRSAPAPTGGQRTASAGPHTVAASTAPQQVASAAPARAGFDVPRPGGRLPAQGRRTHVALRATLLITTCAFALGSCGVMGLVVGKSSDVRSAALDTKDVQRFRLTEFPTRTAATFAEEYAALCLTYSPPTADQRRKALTRYASAGVDADCGWDGSGKQSVTLATWDGTAEEIPEYGKNGRYLGVQVRLSTGRTTTLSVPVYVKDLAGASGLRIVGDVGEMPLPVRGTAPEVDKDDEVVDQDLSDQLRTKVLPGYFEAWAESDATAMTRFTTPDATLAATSGLAGALSAPKIHEVAALAPAGTDDGDSVAYDEGESVWARVTVEWGGGTSADETAGREPGPVVRRSYRVTVVNTAQGWFIKDIRGGVLDPTGGRADEGDPVTPGTEGVPPADDAEPSGTGKPADNAPPPGGAKPADGGKPAGAKRP</sequence>
<protein>
    <submittedName>
        <fullName evidence="1">Conjugal transfer protein</fullName>
    </submittedName>
</protein>
<gene>
    <name evidence="1" type="ORF">WKI58_10565</name>
</gene>
<dbReference type="EMBL" id="JBBKAI010000002">
    <property type="protein sequence ID" value="MEJ8656964.1"/>
    <property type="molecule type" value="Genomic_DNA"/>
</dbReference>
<evidence type="ECO:0000313" key="1">
    <source>
        <dbReference type="EMBL" id="MEJ8656964.1"/>
    </source>
</evidence>
<proteinExistence type="predicted"/>
<organism evidence="1 2">
    <name type="scientific">Streptomyces pratisoli</name>
    <dbReference type="NCBI Taxonomy" id="3139917"/>
    <lineage>
        <taxon>Bacteria</taxon>
        <taxon>Bacillati</taxon>
        <taxon>Actinomycetota</taxon>
        <taxon>Actinomycetes</taxon>
        <taxon>Kitasatosporales</taxon>
        <taxon>Streptomycetaceae</taxon>
        <taxon>Streptomyces</taxon>
    </lineage>
</organism>
<dbReference type="Proteomes" id="UP001375539">
    <property type="component" value="Unassembled WGS sequence"/>
</dbReference>
<name>A0ACC6QF37_9ACTN</name>
<keyword evidence="2" id="KW-1185">Reference proteome</keyword>